<evidence type="ECO:0000256" key="2">
    <source>
        <dbReference type="ARBA" id="ARBA00012513"/>
    </source>
</evidence>
<dbReference type="PROSITE" id="PS00108">
    <property type="entry name" value="PROTEIN_KINASE_ST"/>
    <property type="match status" value="1"/>
</dbReference>
<evidence type="ECO:0000256" key="9">
    <source>
        <dbReference type="ARBA" id="ARBA00047899"/>
    </source>
</evidence>
<dbReference type="EMBL" id="CCAG010012075">
    <property type="status" value="NOT_ANNOTATED_CDS"/>
    <property type="molecule type" value="Genomic_DNA"/>
</dbReference>
<evidence type="ECO:0000256" key="5">
    <source>
        <dbReference type="ARBA" id="ARBA00022741"/>
    </source>
</evidence>
<accession>A0A1B0GDY8</accession>
<dbReference type="FunFam" id="1.10.510.10:FF:000571">
    <property type="entry name" value="Maternal embryonic leucine zipper kinase"/>
    <property type="match status" value="1"/>
</dbReference>
<keyword evidence="4" id="KW-0808">Transferase</keyword>
<dbReference type="InterPro" id="IPR011009">
    <property type="entry name" value="Kinase-like_dom_sf"/>
</dbReference>
<sequence>MEAQEQSQTQTQTQSVIWSQSQIESQPVTIVWGRLYGKNVKIKSLGMRKTRSKMIYVNTPFSVDLNIESFTVGRGETNDLILTLSELSEKFLNRISKEHFVIKRMGCNLSHPVYIKDLSRNGTFVNGEKIGINKQRILQNNDIISLAHPTYKAFVFADLGPKDPLDFPKEVTSNYYIDCKLGSGSFGFIHLVYNRRTCETFAMKIVKKNPLTTINNELTNLNDPKRVLNEAKIMKKLRHPCVVNLYDIFDKPDSMYMILEYMKGGDLLNRVVNNKRLSEKISKLYFYQICHAVKYMHDKGITHRDLKPDNILLATADEDTLVKVSDFGLSKFAQNDSVMNTLCGTVVYVAPEVLVSADRGAYTKKVDIWSLGVVLFTCLSGMLPFSDDYGTPVREQIKRGKFRFIGSSWTTVSKDAMSLIKKLLVVDASRRPSIEEIIQDNWLKDTQMLCTAERLMKTDSPEIENEENFIEPPAKRFKL</sequence>
<dbReference type="VEuPathDB" id="VectorBase:GMOY011512"/>
<evidence type="ECO:0000256" key="10">
    <source>
        <dbReference type="ARBA" id="ARBA00048679"/>
    </source>
</evidence>
<dbReference type="EnsemblMetazoa" id="GMOY011512-RA">
    <property type="protein sequence ID" value="GMOY011512-PA"/>
    <property type="gene ID" value="GMOY011512"/>
</dbReference>
<dbReference type="InterPro" id="IPR000253">
    <property type="entry name" value="FHA_dom"/>
</dbReference>
<keyword evidence="7 11" id="KW-0067">ATP-binding</keyword>
<comment type="similarity">
    <text evidence="12">Belongs to the protein kinase superfamily.</text>
</comment>
<feature type="binding site" evidence="11">
    <location>
        <position position="208"/>
    </location>
    <ligand>
        <name>ATP</name>
        <dbReference type="ChEBI" id="CHEBI:30616"/>
    </ligand>
</feature>
<keyword evidence="6" id="KW-0418">Kinase</keyword>
<protein>
    <recommendedName>
        <fullName evidence="2">non-specific serine/threonine protein kinase</fullName>
        <ecNumber evidence="2">2.7.11.1</ecNumber>
    </recommendedName>
</protein>
<dbReference type="FunFam" id="2.60.200.20:FF:000070">
    <property type="entry name" value="Ovarian-specific serine/threonine-protein kinase Lok"/>
    <property type="match status" value="1"/>
</dbReference>
<evidence type="ECO:0000259" key="13">
    <source>
        <dbReference type="PROSITE" id="PS50006"/>
    </source>
</evidence>
<comment type="catalytic activity">
    <reaction evidence="10">
        <text>L-seryl-[protein] + ATP = O-phospho-L-seryl-[protein] + ADP + H(+)</text>
        <dbReference type="Rhea" id="RHEA:17989"/>
        <dbReference type="Rhea" id="RHEA-COMP:9863"/>
        <dbReference type="Rhea" id="RHEA-COMP:11604"/>
        <dbReference type="ChEBI" id="CHEBI:15378"/>
        <dbReference type="ChEBI" id="CHEBI:29999"/>
        <dbReference type="ChEBI" id="CHEBI:30616"/>
        <dbReference type="ChEBI" id="CHEBI:83421"/>
        <dbReference type="ChEBI" id="CHEBI:456216"/>
        <dbReference type="EC" id="2.7.11.1"/>
    </reaction>
</comment>
<dbReference type="PhylomeDB" id="A0A1B0GDY8"/>
<comment type="subcellular location">
    <subcellularLocation>
        <location evidence="1">Nucleus</location>
    </subcellularLocation>
</comment>
<dbReference type="GO" id="GO:0005634">
    <property type="term" value="C:nucleus"/>
    <property type="evidence" value="ECO:0007669"/>
    <property type="project" value="UniProtKB-SubCell"/>
</dbReference>
<name>A0A1B0GDY8_GLOMM</name>
<keyword evidence="3 12" id="KW-0723">Serine/threonine-protein kinase</keyword>
<dbReference type="PROSITE" id="PS00107">
    <property type="entry name" value="PROTEIN_KINASE_ATP"/>
    <property type="match status" value="1"/>
</dbReference>
<evidence type="ECO:0000256" key="4">
    <source>
        <dbReference type="ARBA" id="ARBA00022679"/>
    </source>
</evidence>
<dbReference type="SMART" id="SM00240">
    <property type="entry name" value="FHA"/>
    <property type="match status" value="1"/>
</dbReference>
<dbReference type="PROSITE" id="PS50011">
    <property type="entry name" value="PROTEIN_KINASE_DOM"/>
    <property type="match status" value="1"/>
</dbReference>
<dbReference type="Gene3D" id="1.10.510.10">
    <property type="entry name" value="Transferase(Phosphotransferase) domain 1"/>
    <property type="match status" value="1"/>
</dbReference>
<evidence type="ECO:0000313" key="16">
    <source>
        <dbReference type="Proteomes" id="UP000092444"/>
    </source>
</evidence>
<dbReference type="Pfam" id="PF00498">
    <property type="entry name" value="FHA"/>
    <property type="match status" value="1"/>
</dbReference>
<dbReference type="Pfam" id="PF00069">
    <property type="entry name" value="Pkinase"/>
    <property type="match status" value="1"/>
</dbReference>
<evidence type="ECO:0000256" key="6">
    <source>
        <dbReference type="ARBA" id="ARBA00022777"/>
    </source>
</evidence>
<keyword evidence="8" id="KW-0539">Nucleus</keyword>
<dbReference type="SUPFAM" id="SSF49879">
    <property type="entry name" value="SMAD/FHA domain"/>
    <property type="match status" value="1"/>
</dbReference>
<dbReference type="AlphaFoldDB" id="A0A1B0GDY8"/>
<comment type="catalytic activity">
    <reaction evidence="9">
        <text>L-threonyl-[protein] + ATP = O-phospho-L-threonyl-[protein] + ADP + H(+)</text>
        <dbReference type="Rhea" id="RHEA:46608"/>
        <dbReference type="Rhea" id="RHEA-COMP:11060"/>
        <dbReference type="Rhea" id="RHEA-COMP:11605"/>
        <dbReference type="ChEBI" id="CHEBI:15378"/>
        <dbReference type="ChEBI" id="CHEBI:30013"/>
        <dbReference type="ChEBI" id="CHEBI:30616"/>
        <dbReference type="ChEBI" id="CHEBI:61977"/>
        <dbReference type="ChEBI" id="CHEBI:456216"/>
        <dbReference type="EC" id="2.7.11.1"/>
    </reaction>
</comment>
<keyword evidence="5 11" id="KW-0547">Nucleotide-binding</keyword>
<dbReference type="CDD" id="cd22666">
    <property type="entry name" value="FHA_CHK2"/>
    <property type="match status" value="1"/>
</dbReference>
<evidence type="ECO:0000256" key="11">
    <source>
        <dbReference type="PROSITE-ProRule" id="PRU10141"/>
    </source>
</evidence>
<evidence type="ECO:0000256" key="12">
    <source>
        <dbReference type="RuleBase" id="RU000304"/>
    </source>
</evidence>
<dbReference type="SMART" id="SM00220">
    <property type="entry name" value="S_TKc"/>
    <property type="match status" value="1"/>
</dbReference>
<feature type="domain" description="FHA" evidence="13">
    <location>
        <begin position="70"/>
        <end position="130"/>
    </location>
</feature>
<dbReference type="PROSITE" id="PS50006">
    <property type="entry name" value="FHA_DOMAIN"/>
    <property type="match status" value="1"/>
</dbReference>
<dbReference type="SUPFAM" id="SSF56112">
    <property type="entry name" value="Protein kinase-like (PK-like)"/>
    <property type="match status" value="1"/>
</dbReference>
<proteinExistence type="inferred from homology"/>
<evidence type="ECO:0000256" key="3">
    <source>
        <dbReference type="ARBA" id="ARBA00022527"/>
    </source>
</evidence>
<keyword evidence="16" id="KW-1185">Reference proteome</keyword>
<dbReference type="InterPro" id="IPR017441">
    <property type="entry name" value="Protein_kinase_ATP_BS"/>
</dbReference>
<evidence type="ECO:0000256" key="1">
    <source>
        <dbReference type="ARBA" id="ARBA00004123"/>
    </source>
</evidence>
<dbReference type="STRING" id="37546.A0A1B0GDY8"/>
<dbReference type="GO" id="GO:0005524">
    <property type="term" value="F:ATP binding"/>
    <property type="evidence" value="ECO:0007669"/>
    <property type="project" value="UniProtKB-UniRule"/>
</dbReference>
<evidence type="ECO:0000313" key="15">
    <source>
        <dbReference type="EnsemblMetazoa" id="GMOY011512-PA"/>
    </source>
</evidence>
<evidence type="ECO:0000256" key="7">
    <source>
        <dbReference type="ARBA" id="ARBA00022840"/>
    </source>
</evidence>
<reference evidence="15" key="1">
    <citation type="submission" date="2020-05" db="UniProtKB">
        <authorList>
            <consortium name="EnsemblMetazoa"/>
        </authorList>
    </citation>
    <scope>IDENTIFICATION</scope>
    <source>
        <strain evidence="15">Yale</strain>
    </source>
</reference>
<dbReference type="InterPro" id="IPR008271">
    <property type="entry name" value="Ser/Thr_kinase_AS"/>
</dbReference>
<dbReference type="Proteomes" id="UP000092444">
    <property type="component" value="Unassembled WGS sequence"/>
</dbReference>
<dbReference type="EC" id="2.7.11.1" evidence="2"/>
<evidence type="ECO:0000259" key="14">
    <source>
        <dbReference type="PROSITE" id="PS50011"/>
    </source>
</evidence>
<organism evidence="15 16">
    <name type="scientific">Glossina morsitans morsitans</name>
    <name type="common">Savannah tsetse fly</name>
    <dbReference type="NCBI Taxonomy" id="37546"/>
    <lineage>
        <taxon>Eukaryota</taxon>
        <taxon>Metazoa</taxon>
        <taxon>Ecdysozoa</taxon>
        <taxon>Arthropoda</taxon>
        <taxon>Hexapoda</taxon>
        <taxon>Insecta</taxon>
        <taxon>Pterygota</taxon>
        <taxon>Neoptera</taxon>
        <taxon>Endopterygota</taxon>
        <taxon>Diptera</taxon>
        <taxon>Brachycera</taxon>
        <taxon>Muscomorpha</taxon>
        <taxon>Hippoboscoidea</taxon>
        <taxon>Glossinidae</taxon>
        <taxon>Glossina</taxon>
    </lineage>
</organism>
<dbReference type="PANTHER" id="PTHR24347">
    <property type="entry name" value="SERINE/THREONINE-PROTEIN KINASE"/>
    <property type="match status" value="1"/>
</dbReference>
<dbReference type="GO" id="GO:0004674">
    <property type="term" value="F:protein serine/threonine kinase activity"/>
    <property type="evidence" value="ECO:0007669"/>
    <property type="project" value="UniProtKB-KW"/>
</dbReference>
<dbReference type="InterPro" id="IPR008984">
    <property type="entry name" value="SMAD_FHA_dom_sf"/>
</dbReference>
<dbReference type="Gene3D" id="2.60.200.20">
    <property type="match status" value="1"/>
</dbReference>
<evidence type="ECO:0000256" key="8">
    <source>
        <dbReference type="ARBA" id="ARBA00023242"/>
    </source>
</evidence>
<feature type="domain" description="Protein kinase" evidence="14">
    <location>
        <begin position="175"/>
        <end position="443"/>
    </location>
</feature>
<dbReference type="InterPro" id="IPR000719">
    <property type="entry name" value="Prot_kinase_dom"/>
</dbReference>